<dbReference type="Proteomes" id="UP000178510">
    <property type="component" value="Unassembled WGS sequence"/>
</dbReference>
<reference evidence="2 3" key="1">
    <citation type="journal article" date="2016" name="Nat. Commun.">
        <title>Thousands of microbial genomes shed light on interconnected biogeochemical processes in an aquifer system.</title>
        <authorList>
            <person name="Anantharaman K."/>
            <person name="Brown C.T."/>
            <person name="Hug L.A."/>
            <person name="Sharon I."/>
            <person name="Castelle C.J."/>
            <person name="Probst A.J."/>
            <person name="Thomas B.C."/>
            <person name="Singh A."/>
            <person name="Wilkins M.J."/>
            <person name="Karaoz U."/>
            <person name="Brodie E.L."/>
            <person name="Williams K.H."/>
            <person name="Hubbard S.S."/>
            <person name="Banfield J.F."/>
        </authorList>
    </citation>
    <scope>NUCLEOTIDE SEQUENCE [LARGE SCALE GENOMIC DNA]</scope>
</reference>
<dbReference type="AlphaFoldDB" id="A0A1G2KVJ3"/>
<feature type="compositionally biased region" description="Polar residues" evidence="1">
    <location>
        <begin position="240"/>
        <end position="255"/>
    </location>
</feature>
<sequence>MKGVNRRIPRNQWKVALLEVIGSQGEDLLPKGEIISRTAAKVGYAASPINAMALAAYGELEHEGKIKEFRPEGRGNAKMCRLVGDGEHGAKSAVPLVLLPIPDAILARAELSGASRREEEAVHDQGATAPEGSADSSVTELPRVADLARLCTELLTFFEKTGEGLIDMARTGKTLIEGLEYIRVDNADTPLERKVDRLSEQIAALSELFGVQRREFEARQAGVLSMLEAEARRRRENGAHGNSNEAAVSMSRRNG</sequence>
<proteinExistence type="predicted"/>
<name>A0A1G2KVJ3_9BACT</name>
<dbReference type="EMBL" id="MHQM01000030">
    <property type="protein sequence ID" value="OHA03194.1"/>
    <property type="molecule type" value="Genomic_DNA"/>
</dbReference>
<gene>
    <name evidence="2" type="ORF">A3J58_02215</name>
</gene>
<accession>A0A1G2KVJ3</accession>
<feature type="region of interest" description="Disordered" evidence="1">
    <location>
        <begin position="116"/>
        <end position="138"/>
    </location>
</feature>
<comment type="caution">
    <text evidence="2">The sequence shown here is derived from an EMBL/GenBank/DDBJ whole genome shotgun (WGS) entry which is preliminary data.</text>
</comment>
<evidence type="ECO:0000313" key="3">
    <source>
        <dbReference type="Proteomes" id="UP000178510"/>
    </source>
</evidence>
<evidence type="ECO:0000256" key="1">
    <source>
        <dbReference type="SAM" id="MobiDB-lite"/>
    </source>
</evidence>
<evidence type="ECO:0000313" key="2">
    <source>
        <dbReference type="EMBL" id="OHA03194.1"/>
    </source>
</evidence>
<feature type="region of interest" description="Disordered" evidence="1">
    <location>
        <begin position="232"/>
        <end position="255"/>
    </location>
</feature>
<organism evidence="2 3">
    <name type="scientific">Candidatus Sungbacteria bacterium RIFCSPHIGHO2_02_FULL_52_23</name>
    <dbReference type="NCBI Taxonomy" id="1802274"/>
    <lineage>
        <taxon>Bacteria</taxon>
        <taxon>Candidatus Sungiibacteriota</taxon>
    </lineage>
</organism>
<protein>
    <submittedName>
        <fullName evidence="2">Uncharacterized protein</fullName>
    </submittedName>
</protein>